<reference evidence="1 2" key="1">
    <citation type="journal article" date="2015" name="Proc. Natl. Acad. Sci. U.S.A.">
        <title>The resurrection genome of Boea hygrometrica: A blueprint for survival of dehydration.</title>
        <authorList>
            <person name="Xiao L."/>
            <person name="Yang G."/>
            <person name="Zhang L."/>
            <person name="Yang X."/>
            <person name="Zhao S."/>
            <person name="Ji Z."/>
            <person name="Zhou Q."/>
            <person name="Hu M."/>
            <person name="Wang Y."/>
            <person name="Chen M."/>
            <person name="Xu Y."/>
            <person name="Jin H."/>
            <person name="Xiao X."/>
            <person name="Hu G."/>
            <person name="Bao F."/>
            <person name="Hu Y."/>
            <person name="Wan P."/>
            <person name="Li L."/>
            <person name="Deng X."/>
            <person name="Kuang T."/>
            <person name="Xiang C."/>
            <person name="Zhu J.K."/>
            <person name="Oliver M.J."/>
            <person name="He Y."/>
        </authorList>
    </citation>
    <scope>NUCLEOTIDE SEQUENCE [LARGE SCALE GENOMIC DNA]</scope>
    <source>
        <strain evidence="2">cv. XS01</strain>
    </source>
</reference>
<evidence type="ECO:0000313" key="1">
    <source>
        <dbReference type="EMBL" id="KZV16844.1"/>
    </source>
</evidence>
<dbReference type="Proteomes" id="UP000250235">
    <property type="component" value="Unassembled WGS sequence"/>
</dbReference>
<protein>
    <submittedName>
        <fullName evidence="1">Uncharacterized protein</fullName>
    </submittedName>
</protein>
<organism evidence="1 2">
    <name type="scientific">Dorcoceras hygrometricum</name>
    <dbReference type="NCBI Taxonomy" id="472368"/>
    <lineage>
        <taxon>Eukaryota</taxon>
        <taxon>Viridiplantae</taxon>
        <taxon>Streptophyta</taxon>
        <taxon>Embryophyta</taxon>
        <taxon>Tracheophyta</taxon>
        <taxon>Spermatophyta</taxon>
        <taxon>Magnoliopsida</taxon>
        <taxon>eudicotyledons</taxon>
        <taxon>Gunneridae</taxon>
        <taxon>Pentapetalae</taxon>
        <taxon>asterids</taxon>
        <taxon>lamiids</taxon>
        <taxon>Lamiales</taxon>
        <taxon>Gesneriaceae</taxon>
        <taxon>Didymocarpoideae</taxon>
        <taxon>Trichosporeae</taxon>
        <taxon>Loxocarpinae</taxon>
        <taxon>Dorcoceras</taxon>
    </lineage>
</organism>
<sequence length="168" mass="17934">MPTNFAPDPTVPYAEDAYEISCKPAKELRFWSWTGLDADPAVQPLKCQFPRGIGRSQAPRRHQGLQIFKFFRCVLGAGSGSTAAPTVVGAHVRTSIGRHCVPVAHAMPGIACAGRYPCAHPPLLLRKLVTQVAAPCAHTLRTGRRTACRSGAACVRVAVPGQRCGCGF</sequence>
<gene>
    <name evidence="1" type="ORF">F511_38098</name>
</gene>
<accession>A0A2Z7A5N2</accession>
<dbReference type="EMBL" id="KV018536">
    <property type="protein sequence ID" value="KZV16844.1"/>
    <property type="molecule type" value="Genomic_DNA"/>
</dbReference>
<proteinExistence type="predicted"/>
<name>A0A2Z7A5N2_9LAMI</name>
<evidence type="ECO:0000313" key="2">
    <source>
        <dbReference type="Proteomes" id="UP000250235"/>
    </source>
</evidence>
<dbReference type="AlphaFoldDB" id="A0A2Z7A5N2"/>
<keyword evidence="2" id="KW-1185">Reference proteome</keyword>